<dbReference type="EMBL" id="JRLY01000007">
    <property type="protein sequence ID" value="KGO92836.1"/>
    <property type="molecule type" value="Genomic_DNA"/>
</dbReference>
<feature type="domain" description="Secretion system C-terminal sorting" evidence="2">
    <location>
        <begin position="609"/>
        <end position="675"/>
    </location>
</feature>
<keyword evidence="1" id="KW-0732">Signal</keyword>
<dbReference type="STRING" id="1121898.GCA_000422725_02811"/>
<proteinExistence type="predicted"/>
<organism evidence="4 5">
    <name type="scientific">Flavobacterium subsaxonicum WB 4.1-42 = DSM 21790</name>
    <dbReference type="NCBI Taxonomy" id="1121898"/>
    <lineage>
        <taxon>Bacteria</taxon>
        <taxon>Pseudomonadati</taxon>
        <taxon>Bacteroidota</taxon>
        <taxon>Flavobacteriia</taxon>
        <taxon>Flavobacteriales</taxon>
        <taxon>Flavobacteriaceae</taxon>
        <taxon>Flavobacterium</taxon>
    </lineage>
</organism>
<feature type="domain" description="GEVED" evidence="3">
    <location>
        <begin position="356"/>
        <end position="438"/>
    </location>
</feature>
<dbReference type="InterPro" id="IPR026444">
    <property type="entry name" value="Secre_tail"/>
</dbReference>
<name>A0A0A2MMN7_9FLAO</name>
<protein>
    <submittedName>
        <fullName evidence="4">Uncharacterized protein</fullName>
    </submittedName>
</protein>
<dbReference type="RefSeq" id="WP_026993131.1">
    <property type="nucleotide sequence ID" value="NZ_JRLY01000007.1"/>
</dbReference>
<evidence type="ECO:0000259" key="3">
    <source>
        <dbReference type="Pfam" id="PF20009"/>
    </source>
</evidence>
<accession>A0A0A2MMN7</accession>
<dbReference type="Proteomes" id="UP000030111">
    <property type="component" value="Unassembled WGS sequence"/>
</dbReference>
<evidence type="ECO:0000313" key="4">
    <source>
        <dbReference type="EMBL" id="KGO92836.1"/>
    </source>
</evidence>
<dbReference type="eggNOG" id="COG3391">
    <property type="taxonomic scope" value="Bacteria"/>
</dbReference>
<dbReference type="eggNOG" id="COG3291">
    <property type="taxonomic scope" value="Bacteria"/>
</dbReference>
<comment type="caution">
    <text evidence="4">The sequence shown here is derived from an EMBL/GenBank/DDBJ whole genome shotgun (WGS) entry which is preliminary data.</text>
</comment>
<evidence type="ECO:0000259" key="2">
    <source>
        <dbReference type="Pfam" id="PF18962"/>
    </source>
</evidence>
<keyword evidence="5" id="KW-1185">Reference proteome</keyword>
<dbReference type="AlphaFoldDB" id="A0A0A2MMN7"/>
<dbReference type="Pfam" id="PF18962">
    <property type="entry name" value="Por_Secre_tail"/>
    <property type="match status" value="1"/>
</dbReference>
<dbReference type="eggNOG" id="COG1404">
    <property type="taxonomic scope" value="Bacteria"/>
</dbReference>
<gene>
    <name evidence="4" type="ORF">Q766_09365</name>
</gene>
<dbReference type="Pfam" id="PF20009">
    <property type="entry name" value="GEVED"/>
    <property type="match status" value="1"/>
</dbReference>
<evidence type="ECO:0000313" key="5">
    <source>
        <dbReference type="Proteomes" id="UP000030111"/>
    </source>
</evidence>
<dbReference type="InterPro" id="IPR045474">
    <property type="entry name" value="GEVED"/>
</dbReference>
<sequence length="678" mass="73026">MKPTLLIYVFLAFGLFINPQKGYAQLNYSEDFESDDIAWTNPDFAYWLDDYESCDGYSIVTELYSFYDPGTTVSGLLGMSNGQLATLTYDYKLVDYYDETEAYPNSPNWGSFTIEYAASQSGPWTLLETVSPANHIVSADCATRTVTFTPPGGSNVYIRLTSGANQNEDIDAYLYFDNVSVTQAASLPCDGTPPTSVTAASTLYACNETDVTLSLSPPYFVAGLTYQWQSSTDNVTYTNIATGGTAATYTTTQAVSTWYRAKITCTASTLTATSTPIQVQNSGLDCLCQVEFDSGVEPITFVEFAGISNTSSADVSSPQQEDFTSIAPGQVDIGETYDITIKGNTVDVFGDGYENYITVFIDWNHNGDLTDDGESYEIGVITNSDGEDDVELTGEIEVPDDALPGLTYMRVFKLFDEYTGDPCSSDEGYGQVEDYLLNVNCNLEAPEFDEVLEFCTGATGIDLPSDDVAWYGSATGDDIIAEDTPLASGTYYAAQVEGLCESEERTPVEVSIIALANIEGEAIQDLGDASGTTENLVIIVQEGATVTWYATLADAQANTNPIADTLILEDGATYYAVATLGNCSTDVFAVTISNTGSVTGFANGTFSYYPNPVKDVLNLEYIKNIDSATVYNLVGQQVLVTTINQSKAQLDLSNLAAGTYMVKVSANNATATIKVVKQ</sequence>
<dbReference type="NCBIfam" id="TIGR04183">
    <property type="entry name" value="Por_Secre_tail"/>
    <property type="match status" value="1"/>
</dbReference>
<dbReference type="OrthoDB" id="1447704at2"/>
<reference evidence="4 5" key="1">
    <citation type="submission" date="2013-09" db="EMBL/GenBank/DDBJ databases">
        <authorList>
            <person name="Zeng Z."/>
            <person name="Chen C."/>
        </authorList>
    </citation>
    <scope>NUCLEOTIDE SEQUENCE [LARGE SCALE GENOMIC DNA]</scope>
    <source>
        <strain evidence="4 5">WB 4.1-42</strain>
    </source>
</reference>
<evidence type="ECO:0000256" key="1">
    <source>
        <dbReference type="ARBA" id="ARBA00022729"/>
    </source>
</evidence>